<reference evidence="1 2" key="1">
    <citation type="submission" date="2019-03" db="EMBL/GenBank/DDBJ databases">
        <title>Diversity of the mouse oral microbiome.</title>
        <authorList>
            <person name="Joseph S."/>
            <person name="Aduse-Opoku J."/>
            <person name="Curtis M."/>
            <person name="Wade W."/>
            <person name="Hashim A."/>
        </authorList>
    </citation>
    <scope>NUCLEOTIDE SEQUENCE [LARGE SCALE GENOMIC DNA]</scope>
    <source>
        <strain evidence="1 2">P1012</strain>
    </source>
</reference>
<dbReference type="AlphaFoldDB" id="A0A4Y9FSI1"/>
<proteinExistence type="predicted"/>
<keyword evidence="2" id="KW-1185">Reference proteome</keyword>
<protein>
    <recommendedName>
        <fullName evidence="3">SbsA Ig-like domain-containing protein</fullName>
    </recommendedName>
</protein>
<dbReference type="Proteomes" id="UP000298358">
    <property type="component" value="Unassembled WGS sequence"/>
</dbReference>
<gene>
    <name evidence="1" type="ORF">E4U02_11825</name>
</gene>
<evidence type="ECO:0008006" key="3">
    <source>
        <dbReference type="Google" id="ProtNLM"/>
    </source>
</evidence>
<dbReference type="OrthoDB" id="5057864at2"/>
<evidence type="ECO:0000313" key="2">
    <source>
        <dbReference type="Proteomes" id="UP000298358"/>
    </source>
</evidence>
<organism evidence="1 2">
    <name type="scientific">Microbacterium paludicola</name>
    <dbReference type="NCBI Taxonomy" id="300019"/>
    <lineage>
        <taxon>Bacteria</taxon>
        <taxon>Bacillati</taxon>
        <taxon>Actinomycetota</taxon>
        <taxon>Actinomycetes</taxon>
        <taxon>Micrococcales</taxon>
        <taxon>Microbacteriaceae</taxon>
        <taxon>Microbacterium</taxon>
    </lineage>
</organism>
<evidence type="ECO:0000313" key="1">
    <source>
        <dbReference type="EMBL" id="TFU32170.1"/>
    </source>
</evidence>
<dbReference type="SUPFAM" id="SSF82171">
    <property type="entry name" value="DPP6 N-terminal domain-like"/>
    <property type="match status" value="1"/>
</dbReference>
<dbReference type="Gene3D" id="2.130.10.120">
    <property type="entry name" value="Prolyl oligopeptidase, N-terminal domain"/>
    <property type="match status" value="1"/>
</dbReference>
<name>A0A4Y9FSI1_9MICO</name>
<dbReference type="PROSITE" id="PS51318">
    <property type="entry name" value="TAT"/>
    <property type="match status" value="1"/>
</dbReference>
<sequence>MSTEPTRRGERRRAGLRRFALTLAGVLGALAVLAGAGGAASLAQGPRVSEVQVDPASAIEVSGSRVILTVNQALAEIDPAQVSVSPAAPFTVDAAGRSVGVRFTVPLDDDTDYTVRIDGARAVGGGPERTLETTFRAPPAEVMLLQRDPEGDDTIFRSTLDGENAVPVYSAPVIEDFRATSTRLVVATAEDGISALQVMNRDGSGVAPIELPGEGIVQGLQVSHRGDLVGYTYSDPSGAPNASVLFTSQLRDPSAMPTPIEVGGEAVSVDQWRFVPDSSALLLVDFDGELILTDPQSDADPTLLGGAVTIDAIARGSYTAIVERVGSGIGQLDLTTGEESALVEPDRDLGQLGRVTPVPEGAEGRAGTIRQFQRMDEAGHPAAQVLAHVAEDGTTRPLFEAESQDALLQACVSPSGRYVAALVAPDIVNNPYDVGGLPMPRTLQTHIVEVDSGEEVSVLAGFDISWCTTGPW</sequence>
<dbReference type="EMBL" id="SPQB01000033">
    <property type="protein sequence ID" value="TFU32170.1"/>
    <property type="molecule type" value="Genomic_DNA"/>
</dbReference>
<dbReference type="RefSeq" id="WP_135115041.1">
    <property type="nucleotide sequence ID" value="NZ_JADGLL010000033.1"/>
</dbReference>
<comment type="caution">
    <text evidence="1">The sequence shown here is derived from an EMBL/GenBank/DDBJ whole genome shotgun (WGS) entry which is preliminary data.</text>
</comment>
<dbReference type="InterPro" id="IPR006311">
    <property type="entry name" value="TAT_signal"/>
</dbReference>
<accession>A0A4Y9FSI1</accession>